<keyword evidence="5" id="KW-0539">Nucleus</keyword>
<comment type="caution">
    <text evidence="6">The sequence shown here is derived from an EMBL/GenBank/DDBJ whole genome shotgun (WGS) entry which is preliminary data.</text>
</comment>
<dbReference type="CDD" id="cd10017">
    <property type="entry name" value="B3_DNA"/>
    <property type="match status" value="1"/>
</dbReference>
<gene>
    <name evidence="6" type="ORF">V6N12_069850</name>
</gene>
<proteinExistence type="predicted"/>
<dbReference type="PANTHER" id="PTHR31541:SF25">
    <property type="entry name" value="GAMMA-GLIADIN B"/>
    <property type="match status" value="1"/>
</dbReference>
<name>A0ABR2FF77_9ROSI</name>
<keyword evidence="3" id="KW-0238">DNA-binding</keyword>
<organism evidence="6 7">
    <name type="scientific">Hibiscus sabdariffa</name>
    <name type="common">roselle</name>
    <dbReference type="NCBI Taxonomy" id="183260"/>
    <lineage>
        <taxon>Eukaryota</taxon>
        <taxon>Viridiplantae</taxon>
        <taxon>Streptophyta</taxon>
        <taxon>Embryophyta</taxon>
        <taxon>Tracheophyta</taxon>
        <taxon>Spermatophyta</taxon>
        <taxon>Magnoliopsida</taxon>
        <taxon>eudicotyledons</taxon>
        <taxon>Gunneridae</taxon>
        <taxon>Pentapetalae</taxon>
        <taxon>rosids</taxon>
        <taxon>malvids</taxon>
        <taxon>Malvales</taxon>
        <taxon>Malvaceae</taxon>
        <taxon>Malvoideae</taxon>
        <taxon>Hibiscus</taxon>
    </lineage>
</organism>
<evidence type="ECO:0000256" key="2">
    <source>
        <dbReference type="ARBA" id="ARBA00023015"/>
    </source>
</evidence>
<dbReference type="Gene3D" id="2.40.330.10">
    <property type="entry name" value="DNA-binding pseudobarrel domain"/>
    <property type="match status" value="1"/>
</dbReference>
<evidence type="ECO:0000313" key="6">
    <source>
        <dbReference type="EMBL" id="KAK8579526.1"/>
    </source>
</evidence>
<accession>A0ABR2FF77</accession>
<dbReference type="InterPro" id="IPR005508">
    <property type="entry name" value="At2g31720-like"/>
</dbReference>
<comment type="subcellular location">
    <subcellularLocation>
        <location evidence="1">Nucleus</location>
    </subcellularLocation>
</comment>
<dbReference type="PANTHER" id="PTHR31541">
    <property type="entry name" value="B3 DOMAIN PLANT PROTEIN-RELATED"/>
    <property type="match status" value="1"/>
</dbReference>
<dbReference type="SUPFAM" id="SSF101936">
    <property type="entry name" value="DNA-binding pseudobarrel domain"/>
    <property type="match status" value="1"/>
</dbReference>
<evidence type="ECO:0000313" key="7">
    <source>
        <dbReference type="Proteomes" id="UP001472677"/>
    </source>
</evidence>
<keyword evidence="4" id="KW-0804">Transcription</keyword>
<sequence>MDFLSLDDFKNTKVDPKWSVFDYLLEVVRVAQEKAAKKRYGFSTLKHLQCNEGQSMGKKSSILNVNWGQERKSQGQNRGEHGQKKRRAMALVPPCAPPSLPHIFTRRIQEMGGQNLVFVIEKKLFFSDVNPQASRLSIPFSQVRSHAFLTESEAELLEGNNAIRARLLEPSMVETEVNFNKWAMNKCSMYVITTSWNSVVKNNGLKDKTVVRLWSFRLNSTLCLALQKL</sequence>
<dbReference type="EMBL" id="JBBPBM010000006">
    <property type="protein sequence ID" value="KAK8579526.1"/>
    <property type="molecule type" value="Genomic_DNA"/>
</dbReference>
<evidence type="ECO:0000256" key="5">
    <source>
        <dbReference type="ARBA" id="ARBA00023242"/>
    </source>
</evidence>
<evidence type="ECO:0008006" key="8">
    <source>
        <dbReference type="Google" id="ProtNLM"/>
    </source>
</evidence>
<dbReference type="Proteomes" id="UP001472677">
    <property type="component" value="Unassembled WGS sequence"/>
</dbReference>
<evidence type="ECO:0000256" key="4">
    <source>
        <dbReference type="ARBA" id="ARBA00023163"/>
    </source>
</evidence>
<keyword evidence="7" id="KW-1185">Reference proteome</keyword>
<evidence type="ECO:0000256" key="1">
    <source>
        <dbReference type="ARBA" id="ARBA00004123"/>
    </source>
</evidence>
<dbReference type="InterPro" id="IPR003340">
    <property type="entry name" value="B3_DNA-bd"/>
</dbReference>
<dbReference type="InterPro" id="IPR015300">
    <property type="entry name" value="DNA-bd_pseudobarrel_sf"/>
</dbReference>
<reference evidence="6 7" key="1">
    <citation type="journal article" date="2024" name="G3 (Bethesda)">
        <title>Genome assembly of Hibiscus sabdariffa L. provides insights into metabolisms of medicinal natural products.</title>
        <authorList>
            <person name="Kim T."/>
        </authorList>
    </citation>
    <scope>NUCLEOTIDE SEQUENCE [LARGE SCALE GENOMIC DNA]</scope>
    <source>
        <strain evidence="6">TK-2024</strain>
        <tissue evidence="6">Old leaves</tissue>
    </source>
</reference>
<protein>
    <recommendedName>
        <fullName evidence="8">B3 domain-containing protein</fullName>
    </recommendedName>
</protein>
<evidence type="ECO:0000256" key="3">
    <source>
        <dbReference type="ARBA" id="ARBA00023125"/>
    </source>
</evidence>
<keyword evidence="2" id="KW-0805">Transcription regulation</keyword>
<dbReference type="Pfam" id="PF03754">
    <property type="entry name" value="At2g31720-like"/>
    <property type="match status" value="1"/>
</dbReference>